<dbReference type="SUPFAM" id="SSF55729">
    <property type="entry name" value="Acyl-CoA N-acyltransferases (Nat)"/>
    <property type="match status" value="1"/>
</dbReference>
<evidence type="ECO:0000259" key="1">
    <source>
        <dbReference type="PROSITE" id="PS51186"/>
    </source>
</evidence>
<dbReference type="InterPro" id="IPR000182">
    <property type="entry name" value="GNAT_dom"/>
</dbReference>
<reference evidence="2 3" key="1">
    <citation type="submission" date="2021-03" db="EMBL/GenBank/DDBJ databases">
        <title>Sequencing the genomes of 1000 actinobacteria strains.</title>
        <authorList>
            <person name="Klenk H.-P."/>
        </authorList>
    </citation>
    <scope>NUCLEOTIDE SEQUENCE [LARGE SCALE GENOMIC DNA]</scope>
    <source>
        <strain evidence="2 3">DSM 45256</strain>
    </source>
</reference>
<comment type="caution">
    <text evidence="2">The sequence shown here is derived from an EMBL/GenBank/DDBJ whole genome shotgun (WGS) entry which is preliminary data.</text>
</comment>
<dbReference type="NCBIfam" id="TIGR04045">
    <property type="entry name" value="MSMEG_0567_GNAT"/>
    <property type="match status" value="1"/>
</dbReference>
<proteinExistence type="predicted"/>
<name>A0ABS4VVM9_9PSEU</name>
<dbReference type="InterPro" id="IPR016181">
    <property type="entry name" value="Acyl_CoA_acyltransferase"/>
</dbReference>
<accession>A0ABS4VVM9</accession>
<dbReference type="CDD" id="cd04301">
    <property type="entry name" value="NAT_SF"/>
    <property type="match status" value="1"/>
</dbReference>
<dbReference type="Pfam" id="PF00583">
    <property type="entry name" value="Acetyltransf_1"/>
    <property type="match status" value="1"/>
</dbReference>
<protein>
    <submittedName>
        <fullName evidence="2">N-acetyltransferase (TIGR04045 family)</fullName>
    </submittedName>
</protein>
<dbReference type="Gene3D" id="3.40.630.30">
    <property type="match status" value="1"/>
</dbReference>
<gene>
    <name evidence="2" type="ORF">JOF36_003537</name>
</gene>
<dbReference type="Proteomes" id="UP001519295">
    <property type="component" value="Unassembled WGS sequence"/>
</dbReference>
<dbReference type="PROSITE" id="PS51186">
    <property type="entry name" value="GNAT"/>
    <property type="match status" value="1"/>
</dbReference>
<evidence type="ECO:0000313" key="2">
    <source>
        <dbReference type="EMBL" id="MBP2367841.1"/>
    </source>
</evidence>
<sequence length="165" mass="17605">MTRAEPSRAGTATGVDCRIVTGADVVEHHRVRHAVFVIEQGVFAESDVDAHDAREDVVHVLATIGEHAVGTVRLYPVDAAGLWRGDRLAVLPDYRTAGAGAPLVRLAVATAASRGGVRMVAHVQPPNRRFFEHLGWTAGAVETYAGFPHVAMTIPLSGGSRPDRE</sequence>
<dbReference type="EMBL" id="JAGINU010000001">
    <property type="protein sequence ID" value="MBP2367841.1"/>
    <property type="molecule type" value="Genomic_DNA"/>
</dbReference>
<dbReference type="RefSeq" id="WP_307862436.1">
    <property type="nucleotide sequence ID" value="NZ_JAGINU010000001.1"/>
</dbReference>
<dbReference type="InterPro" id="IPR024035">
    <property type="entry name" value="MSMEG_0567_GNAT"/>
</dbReference>
<organism evidence="2 3">
    <name type="scientific">Pseudonocardia parietis</name>
    <dbReference type="NCBI Taxonomy" id="570936"/>
    <lineage>
        <taxon>Bacteria</taxon>
        <taxon>Bacillati</taxon>
        <taxon>Actinomycetota</taxon>
        <taxon>Actinomycetes</taxon>
        <taxon>Pseudonocardiales</taxon>
        <taxon>Pseudonocardiaceae</taxon>
        <taxon>Pseudonocardia</taxon>
    </lineage>
</organism>
<keyword evidence="3" id="KW-1185">Reference proteome</keyword>
<feature type="domain" description="N-acetyltransferase" evidence="1">
    <location>
        <begin position="15"/>
        <end position="157"/>
    </location>
</feature>
<evidence type="ECO:0000313" key="3">
    <source>
        <dbReference type="Proteomes" id="UP001519295"/>
    </source>
</evidence>